<protein>
    <recommendedName>
        <fullName evidence="6">Ribosomal RNA small subunit methyltransferase H</fullName>
        <ecNumber evidence="6">2.1.1.199</ecNumber>
    </recommendedName>
    <alternativeName>
        <fullName evidence="6">16S rRNA m(4)C1402 methyltransferase</fullName>
    </alternativeName>
    <alternativeName>
        <fullName evidence="6">rRNA (cytosine-N(4)-)-methyltransferase RsmH</fullName>
    </alternativeName>
</protein>
<evidence type="ECO:0000313" key="7">
    <source>
        <dbReference type="EMBL" id="PDH33063.1"/>
    </source>
</evidence>
<feature type="binding site" evidence="6">
    <location>
        <position position="55"/>
    </location>
    <ligand>
        <name>S-adenosyl-L-methionine</name>
        <dbReference type="ChEBI" id="CHEBI:59789"/>
    </ligand>
</feature>
<comment type="caution">
    <text evidence="7">The sequence shown here is derived from an EMBL/GenBank/DDBJ whole genome shotgun (WGS) entry which is preliminary data.</text>
</comment>
<comment type="similarity">
    <text evidence="1 6">Belongs to the methyltransferase superfamily. RsmH family.</text>
</comment>
<evidence type="ECO:0000313" key="8">
    <source>
        <dbReference type="Proteomes" id="UP000219329"/>
    </source>
</evidence>
<evidence type="ECO:0000256" key="5">
    <source>
        <dbReference type="ARBA" id="ARBA00022691"/>
    </source>
</evidence>
<feature type="binding site" evidence="6">
    <location>
        <position position="81"/>
    </location>
    <ligand>
        <name>S-adenosyl-L-methionine</name>
        <dbReference type="ChEBI" id="CHEBI:59789"/>
    </ligand>
</feature>
<dbReference type="InterPro" id="IPR002903">
    <property type="entry name" value="RsmH"/>
</dbReference>
<reference evidence="7 8" key="1">
    <citation type="submission" date="2017-08" db="EMBL/GenBank/DDBJ databases">
        <title>Fine stratification of microbial communities through a metagenomic profile of the photic zone.</title>
        <authorList>
            <person name="Haro-Moreno J.M."/>
            <person name="Lopez-Perez M."/>
            <person name="De La Torre J."/>
            <person name="Picazo A."/>
            <person name="Camacho A."/>
            <person name="Rodriguez-Valera F."/>
        </authorList>
    </citation>
    <scope>NUCLEOTIDE SEQUENCE [LARGE SCALE GENOMIC DNA]</scope>
    <source>
        <strain evidence="7">MED-G28</strain>
    </source>
</reference>
<comment type="function">
    <text evidence="6">Specifically methylates the N4 position of cytidine in position 1402 (C1402) of 16S rRNA.</text>
</comment>
<gene>
    <name evidence="6" type="primary">rsmH</name>
    <name evidence="7" type="ORF">CNF02_10165</name>
</gene>
<dbReference type="InterPro" id="IPR023397">
    <property type="entry name" value="SAM-dep_MeTrfase_MraW_recog"/>
</dbReference>
<keyword evidence="6" id="KW-0963">Cytoplasm</keyword>
<dbReference type="GO" id="GO:0071424">
    <property type="term" value="F:rRNA (cytosine-N4-)-methyltransferase activity"/>
    <property type="evidence" value="ECO:0007669"/>
    <property type="project" value="UniProtKB-UniRule"/>
</dbReference>
<dbReference type="InterPro" id="IPR029063">
    <property type="entry name" value="SAM-dependent_MTases_sf"/>
</dbReference>
<accession>A0A2A5W9U7</accession>
<dbReference type="PANTHER" id="PTHR11265">
    <property type="entry name" value="S-ADENOSYL-METHYLTRANSFERASE MRAW"/>
    <property type="match status" value="1"/>
</dbReference>
<dbReference type="EMBL" id="NTJZ01000011">
    <property type="protein sequence ID" value="PDH33063.1"/>
    <property type="molecule type" value="Genomic_DNA"/>
</dbReference>
<comment type="subcellular location">
    <subcellularLocation>
        <location evidence="6">Cytoplasm</location>
    </subcellularLocation>
</comment>
<comment type="catalytic activity">
    <reaction evidence="6">
        <text>cytidine(1402) in 16S rRNA + S-adenosyl-L-methionine = N(4)-methylcytidine(1402) in 16S rRNA + S-adenosyl-L-homocysteine + H(+)</text>
        <dbReference type="Rhea" id="RHEA:42928"/>
        <dbReference type="Rhea" id="RHEA-COMP:10286"/>
        <dbReference type="Rhea" id="RHEA-COMP:10287"/>
        <dbReference type="ChEBI" id="CHEBI:15378"/>
        <dbReference type="ChEBI" id="CHEBI:57856"/>
        <dbReference type="ChEBI" id="CHEBI:59789"/>
        <dbReference type="ChEBI" id="CHEBI:74506"/>
        <dbReference type="ChEBI" id="CHEBI:82748"/>
        <dbReference type="EC" id="2.1.1.199"/>
    </reaction>
</comment>
<dbReference type="SUPFAM" id="SSF81799">
    <property type="entry name" value="Putative methyltransferase TM0872, insert domain"/>
    <property type="match status" value="1"/>
</dbReference>
<dbReference type="PANTHER" id="PTHR11265:SF0">
    <property type="entry name" value="12S RRNA N4-METHYLCYTIDINE METHYLTRANSFERASE"/>
    <property type="match status" value="1"/>
</dbReference>
<dbReference type="AlphaFoldDB" id="A0A2A5W9U7"/>
<dbReference type="Proteomes" id="UP000219329">
    <property type="component" value="Unassembled WGS sequence"/>
</dbReference>
<dbReference type="NCBIfam" id="TIGR00006">
    <property type="entry name" value="16S rRNA (cytosine(1402)-N(4))-methyltransferase RsmH"/>
    <property type="match status" value="1"/>
</dbReference>
<evidence type="ECO:0000256" key="6">
    <source>
        <dbReference type="HAMAP-Rule" id="MF_01007"/>
    </source>
</evidence>
<keyword evidence="3 6" id="KW-0489">Methyltransferase</keyword>
<feature type="binding site" evidence="6">
    <location>
        <begin position="35"/>
        <end position="37"/>
    </location>
    <ligand>
        <name>S-adenosyl-L-methionine</name>
        <dbReference type="ChEBI" id="CHEBI:59789"/>
    </ligand>
</feature>
<dbReference type="PIRSF" id="PIRSF004486">
    <property type="entry name" value="MraW"/>
    <property type="match status" value="1"/>
</dbReference>
<sequence length="311" mass="34263">MTFASQHKAVLQVEALKALAVKAEGKYIDATFGRGGHSRAILSSLNSRGELIAIDRDPDAISAANELQKQDSRVQVAHAMFSQLGELEATKNLAGKTDGILFDLGVSSPQLDNPLRGFSFMHSGPLDMRMNPMDKLSAEEWVNSASEKEIANVIFEYGEEKFSRRIAKRIVEARAEIRINTTGQLAEVIKKANPSWEKDKHPATRAFQAIRIRINGELEQIEKGLGDALGLLRAGGRLVVISFHSLEDRIVKKFIAEKAKGDNFPRDLPITAAFLNPTLKKIGKPIKAAEQEVENNARARSAVMRVAEKLN</sequence>
<dbReference type="GO" id="GO:0070475">
    <property type="term" value="P:rRNA base methylation"/>
    <property type="evidence" value="ECO:0007669"/>
    <property type="project" value="UniProtKB-UniRule"/>
</dbReference>
<dbReference type="HAMAP" id="MF_01007">
    <property type="entry name" value="16SrRNA_methyltr_H"/>
    <property type="match status" value="1"/>
</dbReference>
<evidence type="ECO:0000256" key="3">
    <source>
        <dbReference type="ARBA" id="ARBA00022603"/>
    </source>
</evidence>
<dbReference type="GO" id="GO:0005737">
    <property type="term" value="C:cytoplasm"/>
    <property type="evidence" value="ECO:0007669"/>
    <property type="project" value="UniProtKB-SubCell"/>
</dbReference>
<keyword evidence="5 6" id="KW-0949">S-adenosyl-L-methionine</keyword>
<dbReference type="Gene3D" id="1.10.150.170">
    <property type="entry name" value="Putative methyltransferase TM0872, insert domain"/>
    <property type="match status" value="1"/>
</dbReference>
<dbReference type="SUPFAM" id="SSF53335">
    <property type="entry name" value="S-adenosyl-L-methionine-dependent methyltransferases"/>
    <property type="match status" value="1"/>
</dbReference>
<proteinExistence type="inferred from homology"/>
<dbReference type="Gene3D" id="3.40.50.150">
    <property type="entry name" value="Vaccinia Virus protein VP39"/>
    <property type="match status" value="1"/>
</dbReference>
<name>A0A2A5W9U7_9GAMM</name>
<dbReference type="FunFam" id="1.10.150.170:FF:000003">
    <property type="entry name" value="Ribosomal RNA small subunit methyltransferase H"/>
    <property type="match status" value="1"/>
</dbReference>
<evidence type="ECO:0000256" key="4">
    <source>
        <dbReference type="ARBA" id="ARBA00022679"/>
    </source>
</evidence>
<organism evidence="7 8">
    <name type="scientific">OM182 bacterium MED-G28</name>
    <dbReference type="NCBI Taxonomy" id="1986256"/>
    <lineage>
        <taxon>Bacteria</taxon>
        <taxon>Pseudomonadati</taxon>
        <taxon>Pseudomonadota</taxon>
        <taxon>Gammaproteobacteria</taxon>
        <taxon>OMG group</taxon>
        <taxon>OM182 clade</taxon>
    </lineage>
</organism>
<keyword evidence="4 6" id="KW-0808">Transferase</keyword>
<dbReference type="EC" id="2.1.1.199" evidence="6"/>
<evidence type="ECO:0000256" key="1">
    <source>
        <dbReference type="ARBA" id="ARBA00010396"/>
    </source>
</evidence>
<evidence type="ECO:0000256" key="2">
    <source>
        <dbReference type="ARBA" id="ARBA00022552"/>
    </source>
</evidence>
<feature type="binding site" evidence="6">
    <location>
        <position position="103"/>
    </location>
    <ligand>
        <name>S-adenosyl-L-methionine</name>
        <dbReference type="ChEBI" id="CHEBI:59789"/>
    </ligand>
</feature>
<keyword evidence="2 6" id="KW-0698">rRNA processing</keyword>
<dbReference type="Pfam" id="PF01795">
    <property type="entry name" value="Methyltransf_5"/>
    <property type="match status" value="1"/>
</dbReference>
<feature type="binding site" evidence="6">
    <location>
        <position position="110"/>
    </location>
    <ligand>
        <name>S-adenosyl-L-methionine</name>
        <dbReference type="ChEBI" id="CHEBI:59789"/>
    </ligand>
</feature>